<dbReference type="EMBL" id="BMAT01012112">
    <property type="protein sequence ID" value="GFR86180.1"/>
    <property type="molecule type" value="Genomic_DNA"/>
</dbReference>
<reference evidence="2 3" key="1">
    <citation type="journal article" date="2021" name="Elife">
        <title>Chloroplast acquisition without the gene transfer in kleptoplastic sea slugs, Plakobranchus ocellatus.</title>
        <authorList>
            <person name="Maeda T."/>
            <person name="Takahashi S."/>
            <person name="Yoshida T."/>
            <person name="Shimamura S."/>
            <person name="Takaki Y."/>
            <person name="Nagai Y."/>
            <person name="Toyoda A."/>
            <person name="Suzuki Y."/>
            <person name="Arimoto A."/>
            <person name="Ishii H."/>
            <person name="Satoh N."/>
            <person name="Nishiyama T."/>
            <person name="Hasebe M."/>
            <person name="Maruyama T."/>
            <person name="Minagawa J."/>
            <person name="Obokata J."/>
            <person name="Shigenobu S."/>
        </authorList>
    </citation>
    <scope>NUCLEOTIDE SEQUENCE [LARGE SCALE GENOMIC DNA]</scope>
</reference>
<gene>
    <name evidence="2" type="ORF">ElyMa_006046500</name>
</gene>
<organism evidence="2 3">
    <name type="scientific">Elysia marginata</name>
    <dbReference type="NCBI Taxonomy" id="1093978"/>
    <lineage>
        <taxon>Eukaryota</taxon>
        <taxon>Metazoa</taxon>
        <taxon>Spiralia</taxon>
        <taxon>Lophotrochozoa</taxon>
        <taxon>Mollusca</taxon>
        <taxon>Gastropoda</taxon>
        <taxon>Heterobranchia</taxon>
        <taxon>Euthyneura</taxon>
        <taxon>Panpulmonata</taxon>
        <taxon>Sacoglossa</taxon>
        <taxon>Placobranchoidea</taxon>
        <taxon>Plakobranchidae</taxon>
        <taxon>Elysia</taxon>
    </lineage>
</organism>
<keyword evidence="3" id="KW-1185">Reference proteome</keyword>
<feature type="region of interest" description="Disordered" evidence="1">
    <location>
        <begin position="176"/>
        <end position="213"/>
    </location>
</feature>
<proteinExistence type="predicted"/>
<keyword evidence="2" id="KW-0251">Elongation factor</keyword>
<protein>
    <submittedName>
        <fullName evidence="2">Elongation factor 1-beta</fullName>
    </submittedName>
</protein>
<evidence type="ECO:0000313" key="3">
    <source>
        <dbReference type="Proteomes" id="UP000762676"/>
    </source>
</evidence>
<keyword evidence="2" id="KW-0648">Protein biosynthesis</keyword>
<sequence length="355" mass="39224">MTEAPREGPSNRALRQLNNRNNLAHLKLRKTLEQFDREKLFSINTLDRDKLDTRDFLNPSTRHHRSQTARTAPGRMRTAADYDGLDSDDDSTGSDGYGSGQKDGYDVMSVPATRGTRLLTARQTTKPRVIDHFQRAEKFLRRLREEVARQELESHYTDADLNDFVNAVISNMHRHVTPSINTPSDVTAVDRPETSKPGDGRRASKSAVKKDEGPGRFDMVYPIRLLANIHTKHDAMHRSPTPSPSLGSGSPRVRATPMGIPEGGALGLGARLVMTAPQPLKPWTTMSLGGPLCGGPGGGLPTIARSDGGRAAMRSMLRSGFKRKPLDERVKEFCKELDDIRSKRVPLLSQSVTNT</sequence>
<dbReference type="Proteomes" id="UP000762676">
    <property type="component" value="Unassembled WGS sequence"/>
</dbReference>
<feature type="compositionally biased region" description="Basic and acidic residues" evidence="1">
    <location>
        <begin position="188"/>
        <end position="213"/>
    </location>
</feature>
<comment type="caution">
    <text evidence="2">The sequence shown here is derived from an EMBL/GenBank/DDBJ whole genome shotgun (WGS) entry which is preliminary data.</text>
</comment>
<feature type="compositionally biased region" description="Acidic residues" evidence="1">
    <location>
        <begin position="83"/>
        <end position="92"/>
    </location>
</feature>
<evidence type="ECO:0000313" key="2">
    <source>
        <dbReference type="EMBL" id="GFR86180.1"/>
    </source>
</evidence>
<dbReference type="GO" id="GO:0003746">
    <property type="term" value="F:translation elongation factor activity"/>
    <property type="evidence" value="ECO:0007669"/>
    <property type="project" value="UniProtKB-KW"/>
</dbReference>
<evidence type="ECO:0000256" key="1">
    <source>
        <dbReference type="SAM" id="MobiDB-lite"/>
    </source>
</evidence>
<dbReference type="AlphaFoldDB" id="A0AAV4GP99"/>
<name>A0AAV4GP99_9GAST</name>
<accession>A0AAV4GP99</accession>
<feature type="region of interest" description="Disordered" evidence="1">
    <location>
        <begin position="53"/>
        <end position="108"/>
    </location>
</feature>